<name>A0ABT9MI65_9DEIO</name>
<reference evidence="1 2" key="1">
    <citation type="submission" date="2023-07" db="EMBL/GenBank/DDBJ databases">
        <title>Genomic Encyclopedia of Type Strains, Phase IV (KMG-IV): sequencing the most valuable type-strain genomes for metagenomic binning, comparative biology and taxonomic classification.</title>
        <authorList>
            <person name="Goeker M."/>
        </authorList>
    </citation>
    <scope>NUCLEOTIDE SEQUENCE [LARGE SCALE GENOMIC DNA]</scope>
    <source>
        <strain evidence="1 2">NIO-1023</strain>
    </source>
</reference>
<comment type="caution">
    <text evidence="1">The sequence shown here is derived from an EMBL/GenBank/DDBJ whole genome shotgun (WGS) entry which is preliminary data.</text>
</comment>
<dbReference type="RefSeq" id="WP_307469341.1">
    <property type="nucleotide sequence ID" value="NZ_JAURUR010000023.1"/>
</dbReference>
<protein>
    <submittedName>
        <fullName evidence="1">Uncharacterized protein</fullName>
    </submittedName>
</protein>
<evidence type="ECO:0000313" key="2">
    <source>
        <dbReference type="Proteomes" id="UP001232163"/>
    </source>
</evidence>
<gene>
    <name evidence="1" type="ORF">QO006_003742</name>
</gene>
<organism evidence="1 2">
    <name type="scientific">Deinococcus enclensis</name>
    <dbReference type="NCBI Taxonomy" id="1049582"/>
    <lineage>
        <taxon>Bacteria</taxon>
        <taxon>Thermotogati</taxon>
        <taxon>Deinococcota</taxon>
        <taxon>Deinococci</taxon>
        <taxon>Deinococcales</taxon>
        <taxon>Deinococcaceae</taxon>
        <taxon>Deinococcus</taxon>
    </lineage>
</organism>
<evidence type="ECO:0000313" key="1">
    <source>
        <dbReference type="EMBL" id="MDP9766277.1"/>
    </source>
</evidence>
<keyword evidence="2" id="KW-1185">Reference proteome</keyword>
<dbReference type="EMBL" id="JAURUR010000023">
    <property type="protein sequence ID" value="MDP9766277.1"/>
    <property type="molecule type" value="Genomic_DNA"/>
</dbReference>
<sequence length="220" mass="23288">MTEPHAPALDTLRHYFPAGAALPTLPYTLPDGSIIRAQGAALIRGERMMTSEELYGFGALATQAPTRPGGPMDALSIVTSARPDLTLHAVDVREDPDESGTLTAVALTGPGTCLLGVFSGYITSSCAYSNTLDLQAAGEGDVLKVEGNTWPECSEEDYREYYTRDGTCPGLEDLGVHQKEVPADVQAQQARAELDRLTTDAPAGAQISVPVDLLRRAVSA</sequence>
<dbReference type="Proteomes" id="UP001232163">
    <property type="component" value="Unassembled WGS sequence"/>
</dbReference>
<accession>A0ABT9MI65</accession>
<proteinExistence type="predicted"/>